<feature type="compositionally biased region" description="Low complexity" evidence="1">
    <location>
        <begin position="197"/>
        <end position="210"/>
    </location>
</feature>
<feature type="compositionally biased region" description="Basic and acidic residues" evidence="1">
    <location>
        <begin position="112"/>
        <end position="129"/>
    </location>
</feature>
<dbReference type="Proteomes" id="UP000800036">
    <property type="component" value="Unassembled WGS sequence"/>
</dbReference>
<protein>
    <submittedName>
        <fullName evidence="2">Uncharacterized protein</fullName>
    </submittedName>
</protein>
<dbReference type="EMBL" id="ML976765">
    <property type="protein sequence ID" value="KAF1965301.1"/>
    <property type="molecule type" value="Genomic_DNA"/>
</dbReference>
<feature type="region of interest" description="Disordered" evidence="1">
    <location>
        <begin position="347"/>
        <end position="399"/>
    </location>
</feature>
<feature type="region of interest" description="Disordered" evidence="1">
    <location>
        <begin position="283"/>
        <end position="306"/>
    </location>
</feature>
<feature type="region of interest" description="Disordered" evidence="1">
    <location>
        <begin position="568"/>
        <end position="604"/>
    </location>
</feature>
<gene>
    <name evidence="2" type="ORF">BU23DRAFT_604305</name>
</gene>
<dbReference type="AlphaFoldDB" id="A0A6A5UK51"/>
<feature type="compositionally biased region" description="Polar residues" evidence="1">
    <location>
        <begin position="347"/>
        <end position="369"/>
    </location>
</feature>
<proteinExistence type="predicted"/>
<feature type="compositionally biased region" description="Polar residues" evidence="1">
    <location>
        <begin position="134"/>
        <end position="145"/>
    </location>
</feature>
<dbReference type="OrthoDB" id="3790485at2759"/>
<feature type="region of interest" description="Disordered" evidence="1">
    <location>
        <begin position="104"/>
        <end position="270"/>
    </location>
</feature>
<name>A0A6A5UK51_9PLEO</name>
<evidence type="ECO:0000313" key="2">
    <source>
        <dbReference type="EMBL" id="KAF1965301.1"/>
    </source>
</evidence>
<sequence>MDSKSCYKAILEETLSNDEAILELFTSKAAYAGSVDENPALFHKVGLLFEKAILDAKQAHASQEPVIKILKKVLVDVGRVQFKAKKTEEAAAVAIKNAVQQKDPPLSAVRSAVREKNASAETKTKDGKAAARQSARSGDQVTRPNVNCKHDSPQTGKRVTRPLPRPRSRSRSISPSGGFGSFTASSKSKHPPARKLIPSAASIAAASVPSTRVSPPAPKKTTPKRKNASPAKVSRKRRKTEKDYKSEAIVRDSDESDVDMPRRAPAKGARDVEDLPDYVDLSEGLGGFEYRDEDGKPAKRPHGRQAIVKGAKKEALIVKLKLSPGKLQAKIQELQSGTKLKTMMSATKKTVQEQATTAKSREATNSTAYHQGAAGRTSLASSELGLSPEDPESILRSSGSVDTADDAAKLFLPSPAASHLTDHGDSSWEEVSDTEFLPFPEDLTRSHLPHFMKGLQLAIENIITDYQDDPNADVLGVVKELQENSPIIPAGPDDRHLVLRGRKYVYDAVDQIRTGRTSPSNDFEKDSGVDLDGDVDMFLPPDVFDSPMKSPAKVHYKGKGRAWKKVTEDADPDFKTQSRSKVSDLPQRAFGRRKTTRSEHDAKKQGIKAHYDGFCAHVKQEYRRTAESLGVEPEWKGMPTWMQD</sequence>
<keyword evidence="3" id="KW-1185">Reference proteome</keyword>
<reference evidence="2" key="1">
    <citation type="journal article" date="2020" name="Stud. Mycol.">
        <title>101 Dothideomycetes genomes: a test case for predicting lifestyles and emergence of pathogens.</title>
        <authorList>
            <person name="Haridas S."/>
            <person name="Albert R."/>
            <person name="Binder M."/>
            <person name="Bloem J."/>
            <person name="Labutti K."/>
            <person name="Salamov A."/>
            <person name="Andreopoulos B."/>
            <person name="Baker S."/>
            <person name="Barry K."/>
            <person name="Bills G."/>
            <person name="Bluhm B."/>
            <person name="Cannon C."/>
            <person name="Castanera R."/>
            <person name="Culley D."/>
            <person name="Daum C."/>
            <person name="Ezra D."/>
            <person name="Gonzalez J."/>
            <person name="Henrissat B."/>
            <person name="Kuo A."/>
            <person name="Liang C."/>
            <person name="Lipzen A."/>
            <person name="Lutzoni F."/>
            <person name="Magnuson J."/>
            <person name="Mondo S."/>
            <person name="Nolan M."/>
            <person name="Ohm R."/>
            <person name="Pangilinan J."/>
            <person name="Park H.-J."/>
            <person name="Ramirez L."/>
            <person name="Alfaro M."/>
            <person name="Sun H."/>
            <person name="Tritt A."/>
            <person name="Yoshinaga Y."/>
            <person name="Zwiers L.-H."/>
            <person name="Turgeon B."/>
            <person name="Goodwin S."/>
            <person name="Spatafora J."/>
            <person name="Crous P."/>
            <person name="Grigoriev I."/>
        </authorList>
    </citation>
    <scope>NUCLEOTIDE SEQUENCE</scope>
    <source>
        <strain evidence="2">CBS 107.79</strain>
    </source>
</reference>
<organism evidence="2 3">
    <name type="scientific">Bimuria novae-zelandiae CBS 107.79</name>
    <dbReference type="NCBI Taxonomy" id="1447943"/>
    <lineage>
        <taxon>Eukaryota</taxon>
        <taxon>Fungi</taxon>
        <taxon>Dikarya</taxon>
        <taxon>Ascomycota</taxon>
        <taxon>Pezizomycotina</taxon>
        <taxon>Dothideomycetes</taxon>
        <taxon>Pleosporomycetidae</taxon>
        <taxon>Pleosporales</taxon>
        <taxon>Massarineae</taxon>
        <taxon>Didymosphaeriaceae</taxon>
        <taxon>Bimuria</taxon>
    </lineage>
</organism>
<feature type="compositionally biased region" description="Basic residues" evidence="1">
    <location>
        <begin position="221"/>
        <end position="239"/>
    </location>
</feature>
<evidence type="ECO:0000313" key="3">
    <source>
        <dbReference type="Proteomes" id="UP000800036"/>
    </source>
</evidence>
<accession>A0A6A5UK51</accession>
<feature type="compositionally biased region" description="Basic residues" evidence="1">
    <location>
        <begin position="158"/>
        <end position="170"/>
    </location>
</feature>
<feature type="compositionally biased region" description="Basic and acidic residues" evidence="1">
    <location>
        <begin position="240"/>
        <end position="253"/>
    </location>
</feature>
<evidence type="ECO:0000256" key="1">
    <source>
        <dbReference type="SAM" id="MobiDB-lite"/>
    </source>
</evidence>